<dbReference type="EMBL" id="CBXF010000109">
    <property type="protein sequence ID" value="CDL84541.1"/>
    <property type="molecule type" value="Genomic_DNA"/>
</dbReference>
<sequence length="39" mass="4409">MRSNHCEIRLRIDCAGVLDKIALQQPVSLLMYLFFGGSI</sequence>
<comment type="caution">
    <text evidence="1">The sequence shown here is derived from an EMBL/GenBank/DDBJ whole genome shotgun (WGS) entry which is preliminary data.</text>
</comment>
<protein>
    <submittedName>
        <fullName evidence="1">Uncharacterized protein</fullName>
    </submittedName>
</protein>
<evidence type="ECO:0000313" key="1">
    <source>
        <dbReference type="EMBL" id="CDL84541.1"/>
    </source>
</evidence>
<reference evidence="1" key="1">
    <citation type="submission" date="2013-11" db="EMBL/GenBank/DDBJ databases">
        <title>Draft genome sequence and annotation of the entomopathogenic bacteria, Xenorhabdus cabanillasi strain JM26 and Xenorhabdus szentirmai strain DSM 16338.</title>
        <authorList>
            <person name="Gualtieri M."/>
            <person name="Ogier J.C."/>
            <person name="Pages S."/>
            <person name="Givaudan A."/>
            <person name="Gaudriault S."/>
        </authorList>
    </citation>
    <scope>NUCLEOTIDE SEQUENCE [LARGE SCALE GENOMIC DNA]</scope>
    <source>
        <strain evidence="1">DSM 16338</strain>
    </source>
</reference>
<name>W1J3W2_9GAMM</name>
<accession>W1J3W2</accession>
<gene>
    <name evidence="1" type="ORF">XSR1_490006</name>
</gene>
<proteinExistence type="predicted"/>
<organism evidence="1 2">
    <name type="scientific">Xenorhabdus szentirmaii DSM 16338</name>
    <dbReference type="NCBI Taxonomy" id="1427518"/>
    <lineage>
        <taxon>Bacteria</taxon>
        <taxon>Pseudomonadati</taxon>
        <taxon>Pseudomonadota</taxon>
        <taxon>Gammaproteobacteria</taxon>
        <taxon>Enterobacterales</taxon>
        <taxon>Morganellaceae</taxon>
        <taxon>Xenorhabdus</taxon>
    </lineage>
</organism>
<evidence type="ECO:0000313" key="2">
    <source>
        <dbReference type="Proteomes" id="UP000019202"/>
    </source>
</evidence>
<keyword evidence="2" id="KW-1185">Reference proteome</keyword>
<dbReference type="AlphaFoldDB" id="W1J3W2"/>
<dbReference type="Proteomes" id="UP000019202">
    <property type="component" value="Unassembled WGS sequence"/>
</dbReference>